<dbReference type="InterPro" id="IPR050769">
    <property type="entry name" value="NAT_camello-type"/>
</dbReference>
<dbReference type="InterPro" id="IPR000182">
    <property type="entry name" value="GNAT_dom"/>
</dbReference>
<gene>
    <name evidence="3" type="ORF">H9660_08045</name>
</gene>
<keyword evidence="4" id="KW-1185">Reference proteome</keyword>
<comment type="caution">
    <text evidence="3">The sequence shown here is derived from an EMBL/GenBank/DDBJ whole genome shotgun (WGS) entry which is preliminary data.</text>
</comment>
<dbReference type="EMBL" id="JACSQZ010000024">
    <property type="protein sequence ID" value="MBD7915100.1"/>
    <property type="molecule type" value="Genomic_DNA"/>
</dbReference>
<evidence type="ECO:0000259" key="2">
    <source>
        <dbReference type="PROSITE" id="PS51186"/>
    </source>
</evidence>
<name>A0ABR8Q3W2_9CLOT</name>
<evidence type="ECO:0000256" key="1">
    <source>
        <dbReference type="ARBA" id="ARBA00022679"/>
    </source>
</evidence>
<keyword evidence="1" id="KW-0808">Transferase</keyword>
<feature type="domain" description="N-acetyltransferase" evidence="2">
    <location>
        <begin position="2"/>
        <end position="166"/>
    </location>
</feature>
<dbReference type="InterPro" id="IPR016181">
    <property type="entry name" value="Acyl_CoA_acyltransferase"/>
</dbReference>
<dbReference type="Proteomes" id="UP000640335">
    <property type="component" value="Unassembled WGS sequence"/>
</dbReference>
<dbReference type="PANTHER" id="PTHR13947:SF37">
    <property type="entry name" value="LD18367P"/>
    <property type="match status" value="1"/>
</dbReference>
<dbReference type="SUPFAM" id="SSF55729">
    <property type="entry name" value="Acyl-CoA N-acyltransferases (Nat)"/>
    <property type="match status" value="1"/>
</dbReference>
<accession>A0ABR8Q3W2</accession>
<proteinExistence type="predicted"/>
<dbReference type="CDD" id="cd04301">
    <property type="entry name" value="NAT_SF"/>
    <property type="match status" value="1"/>
</dbReference>
<dbReference type="Gene3D" id="3.40.630.30">
    <property type="match status" value="1"/>
</dbReference>
<dbReference type="PROSITE" id="PS51186">
    <property type="entry name" value="GNAT"/>
    <property type="match status" value="1"/>
</dbReference>
<evidence type="ECO:0000313" key="3">
    <source>
        <dbReference type="EMBL" id="MBD7915100.1"/>
    </source>
</evidence>
<sequence length="169" mass="19814">MVNIREATIDDIEKISNLYINNWKKTYIGLLPNKFLNDLDVNYGIKKWTEYFSKEKHNIFVAYEKEDFLGFVACKEDEELKNCCYLDSLHVSELSRGQGIGRKLINTVGNYAYIKGYENISICIVKGNDKAKRLYERMGAKHYKDFTDYFGDIESNSEKLIWNNLNSFK</sequence>
<dbReference type="Pfam" id="PF00583">
    <property type="entry name" value="Acetyltransf_1"/>
    <property type="match status" value="1"/>
</dbReference>
<protein>
    <submittedName>
        <fullName evidence="3">GNAT family N-acetyltransferase</fullName>
    </submittedName>
</protein>
<evidence type="ECO:0000313" key="4">
    <source>
        <dbReference type="Proteomes" id="UP000640335"/>
    </source>
</evidence>
<reference evidence="3 4" key="1">
    <citation type="submission" date="2020-08" db="EMBL/GenBank/DDBJ databases">
        <title>A Genomic Blueprint of the Chicken Gut Microbiome.</title>
        <authorList>
            <person name="Gilroy R."/>
            <person name="Ravi A."/>
            <person name="Getino M."/>
            <person name="Pursley I."/>
            <person name="Horton D.L."/>
            <person name="Alikhan N.-F."/>
            <person name="Baker D."/>
            <person name="Gharbi K."/>
            <person name="Hall N."/>
            <person name="Watson M."/>
            <person name="Adriaenssens E.M."/>
            <person name="Foster-Nyarko E."/>
            <person name="Jarju S."/>
            <person name="Secka A."/>
            <person name="Antonio M."/>
            <person name="Oren A."/>
            <person name="Chaudhuri R."/>
            <person name="La Ragione R.M."/>
            <person name="Hildebrand F."/>
            <person name="Pallen M.J."/>
        </authorList>
    </citation>
    <scope>NUCLEOTIDE SEQUENCE [LARGE SCALE GENOMIC DNA]</scope>
    <source>
        <strain evidence="3 4">Sa3CUN1</strain>
    </source>
</reference>
<dbReference type="PANTHER" id="PTHR13947">
    <property type="entry name" value="GNAT FAMILY N-ACETYLTRANSFERASE"/>
    <property type="match status" value="1"/>
</dbReference>
<organism evidence="3 4">
    <name type="scientific">Clostridium gallinarum</name>
    <dbReference type="NCBI Taxonomy" id="2762246"/>
    <lineage>
        <taxon>Bacteria</taxon>
        <taxon>Bacillati</taxon>
        <taxon>Bacillota</taxon>
        <taxon>Clostridia</taxon>
        <taxon>Eubacteriales</taxon>
        <taxon>Clostridiaceae</taxon>
        <taxon>Clostridium</taxon>
    </lineage>
</organism>